<evidence type="ECO:0000256" key="2">
    <source>
        <dbReference type="ARBA" id="ARBA00022737"/>
    </source>
</evidence>
<dbReference type="STRING" id="2711.A0A067DIQ4"/>
<feature type="domain" description="Disease resistance protein RPS4B/Roq1-like leucine-rich repeats" evidence="5">
    <location>
        <begin position="52"/>
        <end position="138"/>
    </location>
</feature>
<dbReference type="InterPro" id="IPR001611">
    <property type="entry name" value="Leu-rich_rpt"/>
</dbReference>
<dbReference type="Pfam" id="PF23286">
    <property type="entry name" value="LRR_13"/>
    <property type="match status" value="1"/>
</dbReference>
<dbReference type="Gene3D" id="3.80.10.10">
    <property type="entry name" value="Ribonuclease Inhibitor"/>
    <property type="match status" value="2"/>
</dbReference>
<dbReference type="Pfam" id="PF20160">
    <property type="entry name" value="C-JID"/>
    <property type="match status" value="1"/>
</dbReference>
<feature type="non-terminal residue" evidence="6">
    <location>
        <position position="563"/>
    </location>
</feature>
<name>A0A067DIQ4_CITSI</name>
<sequence length="563" mass="62607">MASMKDLSDLYLDGTSITEVPSSIELLTGLELLTLKGCKNLSSLPVTISSLKCLRTLELSGCSKLKKFPQIVASMEDLSKLYLDGTSIAEVPSSIELLPGLELLYLNECKNLVRLPSSINGLKSLKTLNLSGCCKLENVPDTLGKVESLEELDVSGTAIRRPTSSIFLMKNLRSLYFSGCNEPPASASWHLHLPFNLLGKSSCPVALMLPSLTGVCSLTKLDLSDCGLGEAAIPSDIDNLHSLKELYLNRNNFVTLPASISGLLNLEELELEDCKRLQSLPQIPPNLQFVRANGCSSLVTLFGALKLCRSKYTIINCIDSLKLLRKNGLAISMLREYLELQAVSDPGHKLSIVFPGSQIPKWFMYQNEGSSITVTRPSYLYNVNKVVGFAICCVFQVPKHSTGTYLFHSYPAHELECSMDGSGEGHYIYFRGKFGHVVSDHLWLLFLPRHGHNWQFESNLIRLSFRSISDPTWKVKRCGFHPIYMHEVEEFDETTKQSTRFTSCNLNEVHHDFVGSNMEVAQASGSGSSQWKWLKPVEVAVVMIMMRNHNLRDLDNSNEGQSL</sequence>
<evidence type="ECO:0000313" key="7">
    <source>
        <dbReference type="Proteomes" id="UP000027120"/>
    </source>
</evidence>
<proteinExistence type="predicted"/>
<dbReference type="SMART" id="SM00369">
    <property type="entry name" value="LRR_TYP"/>
    <property type="match status" value="4"/>
</dbReference>
<evidence type="ECO:0000256" key="3">
    <source>
        <dbReference type="ARBA" id="ARBA00022821"/>
    </source>
</evidence>
<keyword evidence="7" id="KW-1185">Reference proteome</keyword>
<dbReference type="PANTHER" id="PTHR16083">
    <property type="entry name" value="LEUCINE RICH REPEAT CONTAINING PROTEIN"/>
    <property type="match status" value="1"/>
</dbReference>
<dbReference type="InterPro" id="IPR032675">
    <property type="entry name" value="LRR_dom_sf"/>
</dbReference>
<dbReference type="AlphaFoldDB" id="A0A067DIQ4"/>
<dbReference type="EMBL" id="KK785636">
    <property type="protein sequence ID" value="KDO41440.1"/>
    <property type="molecule type" value="Genomic_DNA"/>
</dbReference>
<evidence type="ECO:0000259" key="4">
    <source>
        <dbReference type="Pfam" id="PF20160"/>
    </source>
</evidence>
<dbReference type="Proteomes" id="UP000027120">
    <property type="component" value="Unassembled WGS sequence"/>
</dbReference>
<keyword evidence="1" id="KW-0433">Leucine-rich repeat</keyword>
<keyword evidence="2" id="KW-0677">Repeat</keyword>
<dbReference type="InterPro" id="IPR003591">
    <property type="entry name" value="Leu-rich_rpt_typical-subtyp"/>
</dbReference>
<dbReference type="SUPFAM" id="SSF52058">
    <property type="entry name" value="L domain-like"/>
    <property type="match status" value="1"/>
</dbReference>
<protein>
    <submittedName>
        <fullName evidence="6">Uncharacterized protein</fullName>
    </submittedName>
</protein>
<feature type="domain" description="C-JID" evidence="4">
    <location>
        <begin position="354"/>
        <end position="489"/>
    </location>
</feature>
<gene>
    <name evidence="6" type="ORF">CISIN_1g0487861mg</name>
</gene>
<evidence type="ECO:0000259" key="5">
    <source>
        <dbReference type="Pfam" id="PF23286"/>
    </source>
</evidence>
<dbReference type="InterPro" id="IPR045344">
    <property type="entry name" value="C-JID"/>
</dbReference>
<dbReference type="PANTHER" id="PTHR16083:SF60">
    <property type="entry name" value="(RAPE) HYPOTHETICAL PROTEIN"/>
    <property type="match status" value="1"/>
</dbReference>
<dbReference type="Pfam" id="PF00560">
    <property type="entry name" value="LRR_1"/>
    <property type="match status" value="2"/>
</dbReference>
<evidence type="ECO:0000313" key="6">
    <source>
        <dbReference type="EMBL" id="KDO41440.1"/>
    </source>
</evidence>
<reference evidence="6 7" key="1">
    <citation type="submission" date="2014-04" db="EMBL/GenBank/DDBJ databases">
        <authorList>
            <consortium name="International Citrus Genome Consortium"/>
            <person name="Gmitter F."/>
            <person name="Chen C."/>
            <person name="Farmerie W."/>
            <person name="Harkins T."/>
            <person name="Desany B."/>
            <person name="Mohiuddin M."/>
            <person name="Kodira C."/>
            <person name="Borodovsky M."/>
            <person name="Lomsadze A."/>
            <person name="Burns P."/>
            <person name="Jenkins J."/>
            <person name="Prochnik S."/>
            <person name="Shu S."/>
            <person name="Chapman J."/>
            <person name="Pitluck S."/>
            <person name="Schmutz J."/>
            <person name="Rokhsar D."/>
        </authorList>
    </citation>
    <scope>NUCLEOTIDE SEQUENCE</scope>
</reference>
<evidence type="ECO:0000256" key="1">
    <source>
        <dbReference type="ARBA" id="ARBA00022614"/>
    </source>
</evidence>
<organism evidence="6 7">
    <name type="scientific">Citrus sinensis</name>
    <name type="common">Sweet orange</name>
    <name type="synonym">Citrus aurantium var. sinensis</name>
    <dbReference type="NCBI Taxonomy" id="2711"/>
    <lineage>
        <taxon>Eukaryota</taxon>
        <taxon>Viridiplantae</taxon>
        <taxon>Streptophyta</taxon>
        <taxon>Embryophyta</taxon>
        <taxon>Tracheophyta</taxon>
        <taxon>Spermatophyta</taxon>
        <taxon>Magnoliopsida</taxon>
        <taxon>eudicotyledons</taxon>
        <taxon>Gunneridae</taxon>
        <taxon>Pentapetalae</taxon>
        <taxon>rosids</taxon>
        <taxon>malvids</taxon>
        <taxon>Sapindales</taxon>
        <taxon>Rutaceae</taxon>
        <taxon>Aurantioideae</taxon>
        <taxon>Citrus</taxon>
    </lineage>
</organism>
<accession>A0A067DIQ4</accession>
<keyword evidence="3" id="KW-0611">Plant defense</keyword>
<dbReference type="InterPro" id="IPR058546">
    <property type="entry name" value="RPS4B/Roq1-like_LRR"/>
</dbReference>